<evidence type="ECO:0000256" key="1">
    <source>
        <dbReference type="SAM" id="MobiDB-lite"/>
    </source>
</evidence>
<evidence type="ECO:0000256" key="2">
    <source>
        <dbReference type="SAM" id="Phobius"/>
    </source>
</evidence>
<name>A0A4Y3UK08_9MICO</name>
<keyword evidence="2" id="KW-0472">Membrane</keyword>
<keyword evidence="2" id="KW-1133">Transmembrane helix</keyword>
<gene>
    <name evidence="3" type="ORF">FHX68_0177</name>
</gene>
<reference evidence="3 4" key="1">
    <citation type="submission" date="2019-06" db="EMBL/GenBank/DDBJ databases">
        <title>Sequencing the genomes of 1000 actinobacteria strains.</title>
        <authorList>
            <person name="Klenk H.-P."/>
        </authorList>
    </citation>
    <scope>NUCLEOTIDE SEQUENCE [LARGE SCALE GENOMIC DNA]</scope>
    <source>
        <strain evidence="3 4">DSM 20427</strain>
    </source>
</reference>
<comment type="caution">
    <text evidence="3">The sequence shown here is derived from an EMBL/GenBank/DDBJ whole genome shotgun (WGS) entry which is preliminary data.</text>
</comment>
<evidence type="ECO:0008006" key="5">
    <source>
        <dbReference type="Google" id="ProtNLM"/>
    </source>
</evidence>
<proteinExistence type="predicted"/>
<dbReference type="Proteomes" id="UP000319804">
    <property type="component" value="Unassembled WGS sequence"/>
</dbReference>
<evidence type="ECO:0000313" key="4">
    <source>
        <dbReference type="Proteomes" id="UP000319804"/>
    </source>
</evidence>
<organism evidence="3 4">
    <name type="scientific">Microbacterium lacticum</name>
    <dbReference type="NCBI Taxonomy" id="33885"/>
    <lineage>
        <taxon>Bacteria</taxon>
        <taxon>Bacillati</taxon>
        <taxon>Actinomycetota</taxon>
        <taxon>Actinomycetes</taxon>
        <taxon>Micrococcales</taxon>
        <taxon>Microbacteriaceae</taxon>
        <taxon>Microbacterium</taxon>
    </lineage>
</organism>
<keyword evidence="4" id="KW-1185">Reference proteome</keyword>
<dbReference type="OrthoDB" id="4792842at2"/>
<protein>
    <recommendedName>
        <fullName evidence="5">Cell division protein FtsL</fullName>
    </recommendedName>
</protein>
<sequence>MSVPAELDLLTDHLGASAPRPPERERRLQALKRPESHRRPRRPRMLYGVVAVAGAVLIGAAQMGLSILTTQASYQLSELTSQQRTLDYQKQMLTDSLAGLSSPQYLAANASALGMVTGQAPTFLRLSDATIIGTAAGASGASSVNALSQAAVANALVAGVPLVSDPAASIGAGKSVADEAIAASAADTSTPPAIADGLPTPATH</sequence>
<dbReference type="EMBL" id="VFPS01000001">
    <property type="protein sequence ID" value="TQN00107.1"/>
    <property type="molecule type" value="Genomic_DNA"/>
</dbReference>
<feature type="transmembrane region" description="Helical" evidence="2">
    <location>
        <begin position="46"/>
        <end position="68"/>
    </location>
</feature>
<accession>A0A4Y3UK08</accession>
<dbReference type="RefSeq" id="WP_141378649.1">
    <property type="nucleotide sequence ID" value="NZ_BJNA01000001.1"/>
</dbReference>
<evidence type="ECO:0000313" key="3">
    <source>
        <dbReference type="EMBL" id="TQN00107.1"/>
    </source>
</evidence>
<keyword evidence="2" id="KW-0812">Transmembrane</keyword>
<dbReference type="AlphaFoldDB" id="A0A4Y3UK08"/>
<feature type="compositionally biased region" description="Basic and acidic residues" evidence="1">
    <location>
        <begin position="21"/>
        <end position="34"/>
    </location>
</feature>
<feature type="region of interest" description="Disordered" evidence="1">
    <location>
        <begin position="10"/>
        <end position="40"/>
    </location>
</feature>